<dbReference type="Gene3D" id="3.30.70.270">
    <property type="match status" value="1"/>
</dbReference>
<dbReference type="KEGG" id="crw:CROST_011140"/>
<dbReference type="InterPro" id="IPR029787">
    <property type="entry name" value="Nucleotide_cyclase"/>
</dbReference>
<dbReference type="SMART" id="SM00267">
    <property type="entry name" value="GGDEF"/>
    <property type="match status" value="1"/>
</dbReference>
<reference evidence="1 2" key="1">
    <citation type="submission" date="2022-04" db="EMBL/GenBank/DDBJ databases">
        <title>Genome sequence of C. roseum typestrain.</title>
        <authorList>
            <person name="Poehlein A."/>
            <person name="Schoch T."/>
            <person name="Duerre P."/>
            <person name="Daniel R."/>
        </authorList>
    </citation>
    <scope>NUCLEOTIDE SEQUENCE [LARGE SCALE GENOMIC DNA]</scope>
    <source>
        <strain evidence="1 2">DSM 7320</strain>
    </source>
</reference>
<dbReference type="InterPro" id="IPR003018">
    <property type="entry name" value="GAF"/>
</dbReference>
<gene>
    <name evidence="1" type="ORF">CROST_011140</name>
</gene>
<dbReference type="PANTHER" id="PTHR45138:SF9">
    <property type="entry name" value="DIGUANYLATE CYCLASE DGCM-RELATED"/>
    <property type="match status" value="1"/>
</dbReference>
<dbReference type="PROSITE" id="PS50887">
    <property type="entry name" value="GGDEF"/>
    <property type="match status" value="1"/>
</dbReference>
<dbReference type="GO" id="GO:0005886">
    <property type="term" value="C:plasma membrane"/>
    <property type="evidence" value="ECO:0007669"/>
    <property type="project" value="TreeGrafter"/>
</dbReference>
<evidence type="ECO:0000313" key="1">
    <source>
        <dbReference type="EMBL" id="URZ10406.1"/>
    </source>
</evidence>
<dbReference type="NCBIfam" id="TIGR00254">
    <property type="entry name" value="GGDEF"/>
    <property type="match status" value="1"/>
</dbReference>
<dbReference type="InterPro" id="IPR050469">
    <property type="entry name" value="Diguanylate_Cyclase"/>
</dbReference>
<dbReference type="Proteomes" id="UP000190951">
    <property type="component" value="Chromosome"/>
</dbReference>
<dbReference type="SMART" id="SM00065">
    <property type="entry name" value="GAF"/>
    <property type="match status" value="1"/>
</dbReference>
<keyword evidence="2" id="KW-1185">Reference proteome</keyword>
<dbReference type="InterPro" id="IPR000160">
    <property type="entry name" value="GGDEF_dom"/>
</dbReference>
<dbReference type="InterPro" id="IPR029016">
    <property type="entry name" value="GAF-like_dom_sf"/>
</dbReference>
<dbReference type="Gene3D" id="3.30.450.40">
    <property type="match status" value="1"/>
</dbReference>
<dbReference type="InterPro" id="IPR043128">
    <property type="entry name" value="Rev_trsase/Diguanyl_cyclase"/>
</dbReference>
<dbReference type="AlphaFoldDB" id="A0A1S8MG29"/>
<evidence type="ECO:0000313" key="2">
    <source>
        <dbReference type="Proteomes" id="UP000190951"/>
    </source>
</evidence>
<proteinExistence type="predicted"/>
<sequence length="355" mass="40585">MLYEKYEKLKNEFSTYQNFAEAQIQRMNGKNTELEKKLDILTNIIEVSKYINSNISADNLIPMINDMIIGILGVTYSTIYLVENNEKLIVKASNVMENYNVIVNPAFSTFSDNRPVVINSKKPLFKEFKNKLEVHSIIGVPITLRDNFRGYIIVEHTLYDFFSHGHIKFISSIANQIAIAIENSFLYNKVKESSIKDPLLGIYNRKHFFDMIEEKVAKDSRKSFAIVMIDIDHFKNFNDSYGHQFGDEVLIQTAKVLENNISNNDEVARYGGEEIVIYLDNAENTEEVFKLVDEIRFKLSNNLVKHGGIEKSVTASFGISYYPQNGESVEKVMSVADAMLYEAKDTGRNKVVSSL</sequence>
<dbReference type="FunFam" id="3.30.70.270:FF:000001">
    <property type="entry name" value="Diguanylate cyclase domain protein"/>
    <property type="match status" value="1"/>
</dbReference>
<accession>A0A1S8MG29</accession>
<dbReference type="Pfam" id="PF01590">
    <property type="entry name" value="GAF"/>
    <property type="match status" value="1"/>
</dbReference>
<dbReference type="PANTHER" id="PTHR45138">
    <property type="entry name" value="REGULATORY COMPONENTS OF SENSORY TRANSDUCTION SYSTEM"/>
    <property type="match status" value="1"/>
</dbReference>
<dbReference type="Pfam" id="PF00990">
    <property type="entry name" value="GGDEF"/>
    <property type="match status" value="1"/>
</dbReference>
<dbReference type="GO" id="GO:0052621">
    <property type="term" value="F:diguanylate cyclase activity"/>
    <property type="evidence" value="ECO:0007669"/>
    <property type="project" value="TreeGrafter"/>
</dbReference>
<dbReference type="GO" id="GO:0043709">
    <property type="term" value="P:cell adhesion involved in single-species biofilm formation"/>
    <property type="evidence" value="ECO:0007669"/>
    <property type="project" value="TreeGrafter"/>
</dbReference>
<protein>
    <submittedName>
        <fullName evidence="1">Uncharacterized protein</fullName>
    </submittedName>
</protein>
<dbReference type="CDD" id="cd01949">
    <property type="entry name" value="GGDEF"/>
    <property type="match status" value="1"/>
</dbReference>
<dbReference type="GO" id="GO:1902201">
    <property type="term" value="P:negative regulation of bacterial-type flagellum-dependent cell motility"/>
    <property type="evidence" value="ECO:0007669"/>
    <property type="project" value="TreeGrafter"/>
</dbReference>
<dbReference type="EMBL" id="CP096983">
    <property type="protein sequence ID" value="URZ10406.1"/>
    <property type="molecule type" value="Genomic_DNA"/>
</dbReference>
<dbReference type="STRING" id="84029.CROST_31300"/>
<dbReference type="SUPFAM" id="SSF55073">
    <property type="entry name" value="Nucleotide cyclase"/>
    <property type="match status" value="1"/>
</dbReference>
<name>A0A1S8MG29_9CLOT</name>
<organism evidence="1 2">
    <name type="scientific">Clostridium felsineum</name>
    <dbReference type="NCBI Taxonomy" id="36839"/>
    <lineage>
        <taxon>Bacteria</taxon>
        <taxon>Bacillati</taxon>
        <taxon>Bacillota</taxon>
        <taxon>Clostridia</taxon>
        <taxon>Eubacteriales</taxon>
        <taxon>Clostridiaceae</taxon>
        <taxon>Clostridium</taxon>
    </lineage>
</organism>
<dbReference type="SUPFAM" id="SSF55781">
    <property type="entry name" value="GAF domain-like"/>
    <property type="match status" value="1"/>
</dbReference>